<organism evidence="2 3">
    <name type="scientific">Umbelopsis vinacea</name>
    <dbReference type="NCBI Taxonomy" id="44442"/>
    <lineage>
        <taxon>Eukaryota</taxon>
        <taxon>Fungi</taxon>
        <taxon>Fungi incertae sedis</taxon>
        <taxon>Mucoromycota</taxon>
        <taxon>Mucoromycotina</taxon>
        <taxon>Umbelopsidomycetes</taxon>
        <taxon>Umbelopsidales</taxon>
        <taxon>Umbelopsidaceae</taxon>
        <taxon>Umbelopsis</taxon>
    </lineage>
</organism>
<proteinExistence type="predicted"/>
<sequence length="561" mass="59649">MKFSLYLAAALVLTLTGTSARPAIKGTRLFAANNGGKQHGHHGSVPQAVHNAEQLPHQNAAADVSAAVKEPDYLLTVTVPIAEASSSVVLQQLVANMHITKAIPEPLVPVVTPVASAANVASVQSVQSASLVAAVETKPKSDDPARKDALPTLIPADMVRKMEEVIPAAASAALSGKSLTTSTSTIAASKTTTTATTTSVFDLNAFISDLFNHPTSSATGTSAKASPTASAFDIPGFVSAVLNPPTKTATSKATSSTFNFDGLISAIFNPPTKTATSTATSSAFNLDGLISAILNPPAKTSKAANPIPTGFPLDFDFRKFLTELDEFIKKLLEFIDKFTTDHLLDGKKLDTFNIMEKSKQPNLVYTFKLFRDIVTDSQASLHAIMSKEKITLQDAQALVASSRKSLNQVRRLQQEYGKSMDGKKSEIDLTAVTFLDPVEIEKALKGNEKVDISRITMSSDLFSEYTEQYVQKTQALLDSIAQGMSSGPVIAHDVQAVATPTGDFGSSKSTPKPAEAVEEIPRQSNLFAVTTSEEKFEEFDNIVNDATITVMAKSAEPTSHQ</sequence>
<reference evidence="2" key="1">
    <citation type="submission" date="2020-12" db="EMBL/GenBank/DDBJ databases">
        <title>Metabolic potential, ecology and presence of endohyphal bacteria is reflected in genomic diversity of Mucoromycotina.</title>
        <authorList>
            <person name="Muszewska A."/>
            <person name="Okrasinska A."/>
            <person name="Steczkiewicz K."/>
            <person name="Drgas O."/>
            <person name="Orlowska M."/>
            <person name="Perlinska-Lenart U."/>
            <person name="Aleksandrzak-Piekarczyk T."/>
            <person name="Szatraj K."/>
            <person name="Zielenkiewicz U."/>
            <person name="Pilsyk S."/>
            <person name="Malc E."/>
            <person name="Mieczkowski P."/>
            <person name="Kruszewska J.S."/>
            <person name="Biernat P."/>
            <person name="Pawlowska J."/>
        </authorList>
    </citation>
    <scope>NUCLEOTIDE SEQUENCE</scope>
    <source>
        <strain evidence="2">WA0000051536</strain>
    </source>
</reference>
<evidence type="ECO:0000313" key="3">
    <source>
        <dbReference type="Proteomes" id="UP000612746"/>
    </source>
</evidence>
<name>A0A8H7PWY3_9FUNG</name>
<comment type="caution">
    <text evidence="2">The sequence shown here is derived from an EMBL/GenBank/DDBJ whole genome shotgun (WGS) entry which is preliminary data.</text>
</comment>
<protein>
    <submittedName>
        <fullName evidence="2">Uncharacterized protein</fullName>
    </submittedName>
</protein>
<dbReference type="AlphaFoldDB" id="A0A8H7PWY3"/>
<accession>A0A8H7PWY3</accession>
<keyword evidence="3" id="KW-1185">Reference proteome</keyword>
<evidence type="ECO:0000256" key="1">
    <source>
        <dbReference type="SAM" id="SignalP"/>
    </source>
</evidence>
<dbReference type="OrthoDB" id="10264386at2759"/>
<feature type="chain" id="PRO_5034809534" evidence="1">
    <location>
        <begin position="21"/>
        <end position="561"/>
    </location>
</feature>
<dbReference type="Proteomes" id="UP000612746">
    <property type="component" value="Unassembled WGS sequence"/>
</dbReference>
<feature type="signal peptide" evidence="1">
    <location>
        <begin position="1"/>
        <end position="20"/>
    </location>
</feature>
<evidence type="ECO:0000313" key="2">
    <source>
        <dbReference type="EMBL" id="KAG2180691.1"/>
    </source>
</evidence>
<dbReference type="EMBL" id="JAEPRA010000009">
    <property type="protein sequence ID" value="KAG2180691.1"/>
    <property type="molecule type" value="Genomic_DNA"/>
</dbReference>
<gene>
    <name evidence="2" type="ORF">INT44_003698</name>
</gene>
<keyword evidence="1" id="KW-0732">Signal</keyword>